<evidence type="ECO:0000313" key="3">
    <source>
        <dbReference type="Proteomes" id="UP000501690"/>
    </source>
</evidence>
<sequence length="516" mass="60138">METTIEVREDPPEELAERNCPAKARYEWVAKDVRTQYSIFWWSRLLKSWLNCTPIFERGARRDIVASDRLHIRLPFDVFTMGVLRLLNVAPTQLHSNSWAYLQAFWVLFKMLYLQPSPRSFLYFFDTRPRSSTTWLSLISRPGINRLHAFTQSFKHFKDGFFKVVVKQGGRSHFYTNDGSTKFPFYWTDNPWRYKGMAREELSVVDKEVVDVVMQFSDKMPTKGLVRVYNSVHPIIDIECHMVQMGKKNLTLFQTLRKEKAAKAKVARSTEVPNLHESLVEVRAALLEPGSFAGGKGPEAGLIEVPKTVVRRDIEINMLEMLINSIDNMEPNALVRAMVEFNNKALILGRRVGFLYQRELKEWNRAKLEELQGQIDKHAEEKEAWEKEREEWREERKRLGTWRVCCLESEEKFKVKIADLEANYDELKEKHEGLEVELEDLKGCIIQEHINGFQKGLRQAAFFCKDVDVADSRFDVNKDVVDSEVETSHEEEVEKMTIDEEINVEEVVEGGDDQTT</sequence>
<feature type="coiled-coil region" evidence="1">
    <location>
        <begin position="368"/>
        <end position="444"/>
    </location>
</feature>
<evidence type="ECO:0008006" key="4">
    <source>
        <dbReference type="Google" id="ProtNLM"/>
    </source>
</evidence>
<evidence type="ECO:0000256" key="1">
    <source>
        <dbReference type="SAM" id="Coils"/>
    </source>
</evidence>
<name>A0A4D6KP55_VIGUN</name>
<dbReference type="Proteomes" id="UP000501690">
    <property type="component" value="Linkage Group LG1"/>
</dbReference>
<protein>
    <recommendedName>
        <fullName evidence="4">Transposase</fullName>
    </recommendedName>
</protein>
<proteinExistence type="predicted"/>
<keyword evidence="3" id="KW-1185">Reference proteome</keyword>
<reference evidence="2 3" key="1">
    <citation type="submission" date="2019-04" db="EMBL/GenBank/DDBJ databases">
        <title>An improved genome assembly and genetic linkage map for asparagus bean, Vigna unguiculata ssp. sesquipedialis.</title>
        <authorList>
            <person name="Xia Q."/>
            <person name="Zhang R."/>
            <person name="Dong Y."/>
        </authorList>
    </citation>
    <scope>NUCLEOTIDE SEQUENCE [LARGE SCALE GENOMIC DNA]</scope>
    <source>
        <tissue evidence="2">Leaf</tissue>
    </source>
</reference>
<organism evidence="2 3">
    <name type="scientific">Vigna unguiculata</name>
    <name type="common">Cowpea</name>
    <dbReference type="NCBI Taxonomy" id="3917"/>
    <lineage>
        <taxon>Eukaryota</taxon>
        <taxon>Viridiplantae</taxon>
        <taxon>Streptophyta</taxon>
        <taxon>Embryophyta</taxon>
        <taxon>Tracheophyta</taxon>
        <taxon>Spermatophyta</taxon>
        <taxon>Magnoliopsida</taxon>
        <taxon>eudicotyledons</taxon>
        <taxon>Gunneridae</taxon>
        <taxon>Pentapetalae</taxon>
        <taxon>rosids</taxon>
        <taxon>fabids</taxon>
        <taxon>Fabales</taxon>
        <taxon>Fabaceae</taxon>
        <taxon>Papilionoideae</taxon>
        <taxon>50 kb inversion clade</taxon>
        <taxon>NPAAA clade</taxon>
        <taxon>indigoferoid/millettioid clade</taxon>
        <taxon>Phaseoleae</taxon>
        <taxon>Vigna</taxon>
    </lineage>
</organism>
<dbReference type="AlphaFoldDB" id="A0A4D6KP55"/>
<keyword evidence="1" id="KW-0175">Coiled coil</keyword>
<accession>A0A4D6KP55</accession>
<evidence type="ECO:0000313" key="2">
    <source>
        <dbReference type="EMBL" id="QCD79458.1"/>
    </source>
</evidence>
<dbReference type="EMBL" id="CP039345">
    <property type="protein sequence ID" value="QCD79458.1"/>
    <property type="molecule type" value="Genomic_DNA"/>
</dbReference>
<gene>
    <name evidence="2" type="ORF">DEO72_LG1g3100</name>
</gene>